<gene>
    <name evidence="6" type="ORF">NECHADRAFT_54370</name>
</gene>
<evidence type="ECO:0000256" key="4">
    <source>
        <dbReference type="ARBA" id="ARBA00023004"/>
    </source>
</evidence>
<organism evidence="6 7">
    <name type="scientific">Fusarium vanettenii (strain ATCC MYA-4622 / CBS 123669 / FGSC 9596 / NRRL 45880 / 77-13-4)</name>
    <name type="common">Fusarium solani subsp. pisi</name>
    <dbReference type="NCBI Taxonomy" id="660122"/>
    <lineage>
        <taxon>Eukaryota</taxon>
        <taxon>Fungi</taxon>
        <taxon>Dikarya</taxon>
        <taxon>Ascomycota</taxon>
        <taxon>Pezizomycotina</taxon>
        <taxon>Sordariomycetes</taxon>
        <taxon>Hypocreomycetidae</taxon>
        <taxon>Hypocreales</taxon>
        <taxon>Nectriaceae</taxon>
        <taxon>Fusarium</taxon>
        <taxon>Fusarium solani species complex</taxon>
        <taxon>Fusarium vanettenii</taxon>
    </lineage>
</organism>
<evidence type="ECO:0000313" key="7">
    <source>
        <dbReference type="Proteomes" id="UP000005206"/>
    </source>
</evidence>
<sequence>MFTSTANRRSPGALPLLGNGLVFLRPRQKLFGWFTECIQKYGQETLGIVIPILPPGVIIANPVNLDFIFKHEELFKKGQFFRSRLQDLFGYGIVNVDGDLWRRQRAAGTHFFNGATMRTLKEIELPRALQQAMSQLDQHANIGTAVDLEAVLHELTTQLIGRLAYGVEMHAHDKFTKAFDHASFEIAKRFQNPLWRLTELITGGKLTESVRVIKRYGQELVAQAVARRNGKYDERDLEERNAAPSLIDALFDSLGRQELVADSALNYLSAGKDTTAQALTWTFYLLILHQGVAEKISRLVNSTESWSTQDSSCQSPRIQQNLSSETTHFILAVFYESLRLYPPIPFDMKQAQNYTTLPDGTFIPKDSVVLWCTWAMNRSVKTWGEDAHIFRPDRWLEGGRIKQSSTGDFPVFQGGARLCLGKKMAELIAVQVIVALTRSFTFEQAFEGAKTSPTHLTLPMEDGLQVFIKHQCFERQREGTTV</sequence>
<dbReference type="InterPro" id="IPR001128">
    <property type="entry name" value="Cyt_P450"/>
</dbReference>
<comment type="similarity">
    <text evidence="1">Belongs to the cytochrome P450 family.</text>
</comment>
<dbReference type="VEuPathDB" id="FungiDB:NECHADRAFT_54370"/>
<dbReference type="GO" id="GO:0016705">
    <property type="term" value="F:oxidoreductase activity, acting on paired donors, with incorporation or reduction of molecular oxygen"/>
    <property type="evidence" value="ECO:0007669"/>
    <property type="project" value="InterPro"/>
</dbReference>
<dbReference type="GeneID" id="9676290"/>
<dbReference type="Pfam" id="PF00067">
    <property type="entry name" value="p450"/>
    <property type="match status" value="1"/>
</dbReference>
<dbReference type="PANTHER" id="PTHR24296">
    <property type="entry name" value="CYTOCHROME P450"/>
    <property type="match status" value="1"/>
</dbReference>
<keyword evidence="3" id="KW-0560">Oxidoreductase</keyword>
<keyword evidence="7" id="KW-1185">Reference proteome</keyword>
<dbReference type="STRING" id="660122.C7ZJX7"/>
<dbReference type="AlphaFoldDB" id="C7ZJX7"/>
<dbReference type="InterPro" id="IPR002401">
    <property type="entry name" value="Cyt_P450_E_grp-I"/>
</dbReference>
<dbReference type="OrthoDB" id="1470350at2759"/>
<dbReference type="Proteomes" id="UP000005206">
    <property type="component" value="Chromosome 13"/>
</dbReference>
<dbReference type="HOGENOM" id="CLU_001570_27_2_1"/>
<dbReference type="GO" id="GO:0005506">
    <property type="term" value="F:iron ion binding"/>
    <property type="evidence" value="ECO:0007669"/>
    <property type="project" value="InterPro"/>
</dbReference>
<keyword evidence="5" id="KW-0349">Heme</keyword>
<dbReference type="eggNOG" id="KOG0157">
    <property type="taxonomic scope" value="Eukaryota"/>
</dbReference>
<name>C7ZJX7_FUSV7</name>
<evidence type="ECO:0000313" key="6">
    <source>
        <dbReference type="EMBL" id="EEU35669.1"/>
    </source>
</evidence>
<keyword evidence="2 5" id="KW-0479">Metal-binding</keyword>
<dbReference type="InParanoid" id="C7ZJX7"/>
<evidence type="ECO:0000256" key="5">
    <source>
        <dbReference type="PIRSR" id="PIRSR602401-1"/>
    </source>
</evidence>
<evidence type="ECO:0000256" key="1">
    <source>
        <dbReference type="ARBA" id="ARBA00010617"/>
    </source>
</evidence>
<dbReference type="InterPro" id="IPR036396">
    <property type="entry name" value="Cyt_P450_sf"/>
</dbReference>
<comment type="cofactor">
    <cofactor evidence="5">
        <name>heme</name>
        <dbReference type="ChEBI" id="CHEBI:30413"/>
    </cofactor>
</comment>
<dbReference type="RefSeq" id="XP_003041382.1">
    <property type="nucleotide sequence ID" value="XM_003041336.1"/>
</dbReference>
<reference evidence="6 7" key="1">
    <citation type="journal article" date="2009" name="PLoS Genet.">
        <title>The genome of Nectria haematococca: contribution of supernumerary chromosomes to gene expansion.</title>
        <authorList>
            <person name="Coleman J.J."/>
            <person name="Rounsley S.D."/>
            <person name="Rodriguez-Carres M."/>
            <person name="Kuo A."/>
            <person name="Wasmann C.C."/>
            <person name="Grimwood J."/>
            <person name="Schmutz J."/>
            <person name="Taga M."/>
            <person name="White G.J."/>
            <person name="Zhou S."/>
            <person name="Schwartz D.C."/>
            <person name="Freitag M."/>
            <person name="Ma L.J."/>
            <person name="Danchin E.G."/>
            <person name="Henrissat B."/>
            <person name="Coutinho P.M."/>
            <person name="Nelson D.R."/>
            <person name="Straney D."/>
            <person name="Napoli C.A."/>
            <person name="Barker B.M."/>
            <person name="Gribskov M."/>
            <person name="Rep M."/>
            <person name="Kroken S."/>
            <person name="Molnar I."/>
            <person name="Rensing C."/>
            <person name="Kennell J.C."/>
            <person name="Zamora J."/>
            <person name="Farman M.L."/>
            <person name="Selker E.U."/>
            <person name="Salamov A."/>
            <person name="Shapiro H."/>
            <person name="Pangilinan J."/>
            <person name="Lindquist E."/>
            <person name="Lamers C."/>
            <person name="Grigoriev I.V."/>
            <person name="Geiser D.M."/>
            <person name="Covert S.F."/>
            <person name="Temporini E."/>
            <person name="Vanetten H.D."/>
        </authorList>
    </citation>
    <scope>NUCLEOTIDE SEQUENCE [LARGE SCALE GENOMIC DNA]</scope>
    <source>
        <strain evidence="7">ATCC MYA-4622 / CBS 123669 / FGSC 9596 / NRRL 45880 / 77-13-4</strain>
    </source>
</reference>
<protein>
    <recommendedName>
        <fullName evidence="8">Cytochrome P450</fullName>
    </recommendedName>
</protein>
<dbReference type="EMBL" id="GG698936">
    <property type="protein sequence ID" value="EEU35669.1"/>
    <property type="molecule type" value="Genomic_DNA"/>
</dbReference>
<dbReference type="SUPFAM" id="SSF48264">
    <property type="entry name" value="Cytochrome P450"/>
    <property type="match status" value="1"/>
</dbReference>
<dbReference type="OMA" id="MGTRVNS"/>
<dbReference type="PRINTS" id="PR00385">
    <property type="entry name" value="P450"/>
</dbReference>
<proteinExistence type="inferred from homology"/>
<dbReference type="GO" id="GO:0004497">
    <property type="term" value="F:monooxygenase activity"/>
    <property type="evidence" value="ECO:0007669"/>
    <property type="project" value="InterPro"/>
</dbReference>
<dbReference type="CDD" id="cd11064">
    <property type="entry name" value="CYP86A"/>
    <property type="match status" value="1"/>
</dbReference>
<dbReference type="KEGG" id="nhe:NECHADRAFT_54370"/>
<accession>C7ZJX7</accession>
<dbReference type="Gene3D" id="1.10.630.10">
    <property type="entry name" value="Cytochrome P450"/>
    <property type="match status" value="1"/>
</dbReference>
<evidence type="ECO:0008006" key="8">
    <source>
        <dbReference type="Google" id="ProtNLM"/>
    </source>
</evidence>
<dbReference type="PRINTS" id="PR00463">
    <property type="entry name" value="EP450I"/>
</dbReference>
<evidence type="ECO:0000256" key="3">
    <source>
        <dbReference type="ARBA" id="ARBA00023002"/>
    </source>
</evidence>
<dbReference type="GO" id="GO:0020037">
    <property type="term" value="F:heme binding"/>
    <property type="evidence" value="ECO:0007669"/>
    <property type="project" value="InterPro"/>
</dbReference>
<feature type="binding site" description="axial binding residue" evidence="5">
    <location>
        <position position="419"/>
    </location>
    <ligand>
        <name>heme</name>
        <dbReference type="ChEBI" id="CHEBI:30413"/>
    </ligand>
    <ligandPart>
        <name>Fe</name>
        <dbReference type="ChEBI" id="CHEBI:18248"/>
    </ligandPart>
</feature>
<keyword evidence="4 5" id="KW-0408">Iron</keyword>
<evidence type="ECO:0000256" key="2">
    <source>
        <dbReference type="ARBA" id="ARBA00022723"/>
    </source>
</evidence>